<dbReference type="SUPFAM" id="SSF57701">
    <property type="entry name" value="Zn2/Cys6 DNA-binding domain"/>
    <property type="match status" value="1"/>
</dbReference>
<evidence type="ECO:0000313" key="5">
    <source>
        <dbReference type="Proteomes" id="UP000070133"/>
    </source>
</evidence>
<dbReference type="PANTHER" id="PTHR47657">
    <property type="entry name" value="STEROL REGULATORY ELEMENT-BINDING PROTEIN ECM22"/>
    <property type="match status" value="1"/>
</dbReference>
<feature type="domain" description="Zn(2)-C6 fungal-type" evidence="3">
    <location>
        <begin position="23"/>
        <end position="53"/>
    </location>
</feature>
<dbReference type="GO" id="GO:0008270">
    <property type="term" value="F:zinc ion binding"/>
    <property type="evidence" value="ECO:0007669"/>
    <property type="project" value="InterPro"/>
</dbReference>
<dbReference type="PROSITE" id="PS00463">
    <property type="entry name" value="ZN2_CY6_FUNGAL_1"/>
    <property type="match status" value="1"/>
</dbReference>
<dbReference type="STRING" id="321146.A0A139HJK7"/>
<dbReference type="PANTHER" id="PTHR47657:SF13">
    <property type="entry name" value="ZN(2)-C6 FUNGAL-TYPE DOMAIN-CONTAINING PROTEIN-RELATED"/>
    <property type="match status" value="1"/>
</dbReference>
<evidence type="ECO:0000259" key="3">
    <source>
        <dbReference type="PROSITE" id="PS50048"/>
    </source>
</evidence>
<dbReference type="GO" id="GO:0000981">
    <property type="term" value="F:DNA-binding transcription factor activity, RNA polymerase II-specific"/>
    <property type="evidence" value="ECO:0007669"/>
    <property type="project" value="InterPro"/>
</dbReference>
<comment type="caution">
    <text evidence="4">The sequence shown here is derived from an EMBL/GenBank/DDBJ whole genome shotgun (WGS) entry which is preliminary data.</text>
</comment>
<feature type="region of interest" description="Disordered" evidence="2">
    <location>
        <begin position="44"/>
        <end position="72"/>
    </location>
</feature>
<dbReference type="InterPro" id="IPR036864">
    <property type="entry name" value="Zn2-C6_fun-type_DNA-bd_sf"/>
</dbReference>
<sequence length="413" mass="46677">MSHTPPASRVALSRQTHRKSRFGCLECKKRRVKCDEAKPVCQNCSRRSTPCHFSSPGATSHPTPPPSISPLDQHIPSIIKSPSLHDSTSPPQLANGLNDAQVHTLPPIHSVLSLGFDLFDLEIWHHWSTVVCYTLSEDGENLFLQNVHKIAFGNAYVAQLILAVSALHLARKDATRRLACITRSNAHQSSAINGMMAVMSDDTNKNCTELYMAACMLVFCSFGKGPQPGQYLAYSDYGEPQWLGLLNGVKSILEQNRSKIYPEVRPTFEPDPNISNRAPTEEVLPGFSKQFDRLRQSIELLQAEDPSFKKYLEALERLHECYVATFEYNGQKGIKISSHMVFAFLYRCKEEYTSSIQSKRPMALVILAHYLVLLAQLKKEWYLEGWVPHIMAAIRSHLHPTYKHWLAWPSQHV</sequence>
<evidence type="ECO:0000256" key="1">
    <source>
        <dbReference type="ARBA" id="ARBA00023242"/>
    </source>
</evidence>
<organism evidence="4 5">
    <name type="scientific">Pseudocercospora eumusae</name>
    <dbReference type="NCBI Taxonomy" id="321146"/>
    <lineage>
        <taxon>Eukaryota</taxon>
        <taxon>Fungi</taxon>
        <taxon>Dikarya</taxon>
        <taxon>Ascomycota</taxon>
        <taxon>Pezizomycotina</taxon>
        <taxon>Dothideomycetes</taxon>
        <taxon>Dothideomycetidae</taxon>
        <taxon>Mycosphaerellales</taxon>
        <taxon>Mycosphaerellaceae</taxon>
        <taxon>Pseudocercospora</taxon>
    </lineage>
</organism>
<dbReference type="AlphaFoldDB" id="A0A139HJK7"/>
<dbReference type="InterPro" id="IPR021858">
    <property type="entry name" value="Fun_TF"/>
</dbReference>
<dbReference type="Pfam" id="PF00172">
    <property type="entry name" value="Zn_clus"/>
    <property type="match status" value="1"/>
</dbReference>
<dbReference type="Pfam" id="PF11951">
    <property type="entry name" value="Fungal_trans_2"/>
    <property type="match status" value="1"/>
</dbReference>
<keyword evidence="1" id="KW-0539">Nucleus</keyword>
<accession>A0A139HJK7</accession>
<dbReference type="PROSITE" id="PS50048">
    <property type="entry name" value="ZN2_CY6_FUNGAL_2"/>
    <property type="match status" value="1"/>
</dbReference>
<dbReference type="InterPro" id="IPR052400">
    <property type="entry name" value="Zn2-C6_fungal_TF"/>
</dbReference>
<dbReference type="Proteomes" id="UP000070133">
    <property type="component" value="Unassembled WGS sequence"/>
</dbReference>
<protein>
    <recommendedName>
        <fullName evidence="3">Zn(2)-C6 fungal-type domain-containing protein</fullName>
    </recommendedName>
</protein>
<gene>
    <name evidence="4" type="ORF">AC578_1127</name>
</gene>
<evidence type="ECO:0000256" key="2">
    <source>
        <dbReference type="SAM" id="MobiDB-lite"/>
    </source>
</evidence>
<dbReference type="EMBL" id="LFZN01000039">
    <property type="protein sequence ID" value="KXT02671.1"/>
    <property type="molecule type" value="Genomic_DNA"/>
</dbReference>
<keyword evidence="5" id="KW-1185">Reference proteome</keyword>
<name>A0A139HJK7_9PEZI</name>
<proteinExistence type="predicted"/>
<dbReference type="OrthoDB" id="416217at2759"/>
<reference evidence="4 5" key="1">
    <citation type="submission" date="2015-07" db="EMBL/GenBank/DDBJ databases">
        <title>Comparative genomics of the Sigatoka disease complex on banana suggests a link between parallel evolutionary changes in Pseudocercospora fijiensis and Pseudocercospora eumusae and increased virulence on the banana host.</title>
        <authorList>
            <person name="Chang T.-C."/>
            <person name="Salvucci A."/>
            <person name="Crous P.W."/>
            <person name="Stergiopoulos I."/>
        </authorList>
    </citation>
    <scope>NUCLEOTIDE SEQUENCE [LARGE SCALE GENOMIC DNA]</scope>
    <source>
        <strain evidence="4 5">CBS 114824</strain>
    </source>
</reference>
<dbReference type="SMART" id="SM00066">
    <property type="entry name" value="GAL4"/>
    <property type="match status" value="1"/>
</dbReference>
<dbReference type="Gene3D" id="4.10.240.10">
    <property type="entry name" value="Zn(2)-C6 fungal-type DNA-binding domain"/>
    <property type="match status" value="1"/>
</dbReference>
<dbReference type="CDD" id="cd00067">
    <property type="entry name" value="GAL4"/>
    <property type="match status" value="1"/>
</dbReference>
<dbReference type="InterPro" id="IPR001138">
    <property type="entry name" value="Zn2Cys6_DnaBD"/>
</dbReference>
<feature type="compositionally biased region" description="Polar residues" evidence="2">
    <location>
        <begin position="44"/>
        <end position="58"/>
    </location>
</feature>
<evidence type="ECO:0000313" key="4">
    <source>
        <dbReference type="EMBL" id="KXT02671.1"/>
    </source>
</evidence>